<proteinExistence type="predicted"/>
<dbReference type="Proteomes" id="UP000299102">
    <property type="component" value="Unassembled WGS sequence"/>
</dbReference>
<organism evidence="2 3">
    <name type="scientific">Eumeta variegata</name>
    <name type="common">Bagworm moth</name>
    <name type="synonym">Eumeta japonica</name>
    <dbReference type="NCBI Taxonomy" id="151549"/>
    <lineage>
        <taxon>Eukaryota</taxon>
        <taxon>Metazoa</taxon>
        <taxon>Ecdysozoa</taxon>
        <taxon>Arthropoda</taxon>
        <taxon>Hexapoda</taxon>
        <taxon>Insecta</taxon>
        <taxon>Pterygota</taxon>
        <taxon>Neoptera</taxon>
        <taxon>Endopterygota</taxon>
        <taxon>Lepidoptera</taxon>
        <taxon>Glossata</taxon>
        <taxon>Ditrysia</taxon>
        <taxon>Tineoidea</taxon>
        <taxon>Psychidae</taxon>
        <taxon>Oiketicinae</taxon>
        <taxon>Eumeta</taxon>
    </lineage>
</organism>
<evidence type="ECO:0000313" key="2">
    <source>
        <dbReference type="EMBL" id="GBP52553.1"/>
    </source>
</evidence>
<dbReference type="AlphaFoldDB" id="A0A4C1WNF3"/>
<sequence length="199" mass="20765">MGNVQCCSSGRLHEGARPDKPATKGKSKNKKKKKHNKNEQNGGDKPNGLGVEKTEETKLAPAVASPDGADVVRATPAPAAVPSSERLQMSPPSPPPAPVLAVEEESHLKPSESTAAARERFFGQCASSSPCSCEAALFITKESSSTSIGRGRPAGGPYTEIRGVIAFEKRENSELVTGVSLTRAPGCVGTRPGDGRFSK</sequence>
<evidence type="ECO:0000313" key="3">
    <source>
        <dbReference type="Proteomes" id="UP000299102"/>
    </source>
</evidence>
<evidence type="ECO:0000256" key="1">
    <source>
        <dbReference type="SAM" id="MobiDB-lite"/>
    </source>
</evidence>
<protein>
    <submittedName>
        <fullName evidence="2">Uncharacterized protein</fullName>
    </submittedName>
</protein>
<keyword evidence="3" id="KW-1185">Reference proteome</keyword>
<feature type="compositionally biased region" description="Low complexity" evidence="1">
    <location>
        <begin position="69"/>
        <end position="82"/>
    </location>
</feature>
<accession>A0A4C1WNF3</accession>
<gene>
    <name evidence="2" type="ORF">EVAR_39076_1</name>
</gene>
<comment type="caution">
    <text evidence="2">The sequence shown here is derived from an EMBL/GenBank/DDBJ whole genome shotgun (WGS) entry which is preliminary data.</text>
</comment>
<reference evidence="2 3" key="1">
    <citation type="journal article" date="2019" name="Commun. Biol.">
        <title>The bagworm genome reveals a unique fibroin gene that provides high tensile strength.</title>
        <authorList>
            <person name="Kono N."/>
            <person name="Nakamura H."/>
            <person name="Ohtoshi R."/>
            <person name="Tomita M."/>
            <person name="Numata K."/>
            <person name="Arakawa K."/>
        </authorList>
    </citation>
    <scope>NUCLEOTIDE SEQUENCE [LARGE SCALE GENOMIC DNA]</scope>
</reference>
<dbReference type="EMBL" id="BGZK01000605">
    <property type="protein sequence ID" value="GBP52553.1"/>
    <property type="molecule type" value="Genomic_DNA"/>
</dbReference>
<feature type="compositionally biased region" description="Basic and acidic residues" evidence="1">
    <location>
        <begin position="11"/>
        <end position="22"/>
    </location>
</feature>
<name>A0A4C1WNF3_EUMVA</name>
<feature type="compositionally biased region" description="Basic residues" evidence="1">
    <location>
        <begin position="23"/>
        <end position="36"/>
    </location>
</feature>
<feature type="region of interest" description="Disordered" evidence="1">
    <location>
        <begin position="1"/>
        <end position="114"/>
    </location>
</feature>